<dbReference type="InterPro" id="IPR037171">
    <property type="entry name" value="NagB/RpiA_transferase-like"/>
</dbReference>
<evidence type="ECO:0000256" key="1">
    <source>
        <dbReference type="ARBA" id="ARBA00010466"/>
    </source>
</evidence>
<keyword evidence="4" id="KW-0804">Transcription</keyword>
<feature type="domain" description="Sugar-binding" evidence="5">
    <location>
        <begin position="59"/>
        <end position="324"/>
    </location>
</feature>
<comment type="similarity">
    <text evidence="1">Belongs to the SorC transcriptional regulatory family.</text>
</comment>
<evidence type="ECO:0000256" key="4">
    <source>
        <dbReference type="ARBA" id="ARBA00023163"/>
    </source>
</evidence>
<gene>
    <name evidence="6" type="ORF">PQR62_10185</name>
</gene>
<evidence type="ECO:0000313" key="6">
    <source>
        <dbReference type="EMBL" id="MFL9924635.1"/>
    </source>
</evidence>
<evidence type="ECO:0000259" key="5">
    <source>
        <dbReference type="Pfam" id="PF04198"/>
    </source>
</evidence>
<dbReference type="InterPro" id="IPR051054">
    <property type="entry name" value="SorC_transcr_regulators"/>
</dbReference>
<evidence type="ECO:0000313" key="7">
    <source>
        <dbReference type="Proteomes" id="UP001629246"/>
    </source>
</evidence>
<dbReference type="Proteomes" id="UP001629246">
    <property type="component" value="Unassembled WGS sequence"/>
</dbReference>
<accession>A0ABW9A9U9</accession>
<proteinExistence type="inferred from homology"/>
<reference evidence="6 7" key="1">
    <citation type="journal article" date="2024" name="Chem. Sci.">
        <title>Discovery of megapolipeptins by genome mining of a Burkholderiales bacteria collection.</title>
        <authorList>
            <person name="Paulo B.S."/>
            <person name="Recchia M.J.J."/>
            <person name="Lee S."/>
            <person name="Fergusson C.H."/>
            <person name="Romanowski S.B."/>
            <person name="Hernandez A."/>
            <person name="Krull N."/>
            <person name="Liu D.Y."/>
            <person name="Cavanagh H."/>
            <person name="Bos A."/>
            <person name="Gray C.A."/>
            <person name="Murphy B.T."/>
            <person name="Linington R.G."/>
            <person name="Eustaquio A.S."/>
        </authorList>
    </citation>
    <scope>NUCLEOTIDE SEQUENCE [LARGE SCALE GENOMIC DNA]</scope>
    <source>
        <strain evidence="6 7">RL21-008-BIB-A</strain>
    </source>
</reference>
<sequence>MSSSQSKLDLAARAAWMYYVAGNTQNEIAERLGISRQMAQRMVAYAGASNLVKVQITHPVSSCLELAQGLRQRYGLEVCSVVPNAVDPAAGGGAHDANPREAQEVQQMLAVAGAEVMEQYLGREMPLIVNVGSGRTLKAAIEKISEMERPQHQIVSMIGAFASDGSANRYDVALLAAEKLQARFYLLPAPRVAENEADRKQWCNHRAYKIVTGLAEKADVTFLGIGTIALQGAMHEDGFIDDAEVAQLQQQGAVGEMICHAFDAQGKLLRSSLSSRITTPPLNARPDKPVIALAGGSKKAEAVRAALRGGWLTGLVTDEVCARHALLDQ</sequence>
<evidence type="ECO:0000256" key="2">
    <source>
        <dbReference type="ARBA" id="ARBA00023015"/>
    </source>
</evidence>
<evidence type="ECO:0000256" key="3">
    <source>
        <dbReference type="ARBA" id="ARBA00023125"/>
    </source>
</evidence>
<keyword evidence="2" id="KW-0805">Transcription regulation</keyword>
<protein>
    <submittedName>
        <fullName evidence="6">Sugar-binding transcriptional regulator</fullName>
    </submittedName>
</protein>
<dbReference type="RefSeq" id="WP_408157466.1">
    <property type="nucleotide sequence ID" value="NZ_JAQQFM010000004.1"/>
</dbReference>
<dbReference type="PANTHER" id="PTHR34294:SF1">
    <property type="entry name" value="TRANSCRIPTIONAL REGULATOR LSRR"/>
    <property type="match status" value="1"/>
</dbReference>
<organism evidence="6 7">
    <name type="scientific">Herbaspirillum lusitanum</name>
    <dbReference type="NCBI Taxonomy" id="213312"/>
    <lineage>
        <taxon>Bacteria</taxon>
        <taxon>Pseudomonadati</taxon>
        <taxon>Pseudomonadota</taxon>
        <taxon>Betaproteobacteria</taxon>
        <taxon>Burkholderiales</taxon>
        <taxon>Oxalobacteraceae</taxon>
        <taxon>Herbaspirillum</taxon>
    </lineage>
</organism>
<keyword evidence="3" id="KW-0238">DNA-binding</keyword>
<keyword evidence="7" id="KW-1185">Reference proteome</keyword>
<dbReference type="PANTHER" id="PTHR34294">
    <property type="entry name" value="TRANSCRIPTIONAL REGULATOR-RELATED"/>
    <property type="match status" value="1"/>
</dbReference>
<dbReference type="SUPFAM" id="SSF100950">
    <property type="entry name" value="NagB/RpiA/CoA transferase-like"/>
    <property type="match status" value="1"/>
</dbReference>
<dbReference type="InterPro" id="IPR007324">
    <property type="entry name" value="Sugar-bd_dom_put"/>
</dbReference>
<name>A0ABW9A9U9_9BURK</name>
<dbReference type="EMBL" id="JAQQFM010000004">
    <property type="protein sequence ID" value="MFL9924635.1"/>
    <property type="molecule type" value="Genomic_DNA"/>
</dbReference>
<dbReference type="Gene3D" id="1.10.10.10">
    <property type="entry name" value="Winged helix-like DNA-binding domain superfamily/Winged helix DNA-binding domain"/>
    <property type="match status" value="1"/>
</dbReference>
<dbReference type="InterPro" id="IPR036388">
    <property type="entry name" value="WH-like_DNA-bd_sf"/>
</dbReference>
<dbReference type="Gene3D" id="3.40.50.1360">
    <property type="match status" value="1"/>
</dbReference>
<dbReference type="Pfam" id="PF04198">
    <property type="entry name" value="Sugar-bind"/>
    <property type="match status" value="1"/>
</dbReference>
<comment type="caution">
    <text evidence="6">The sequence shown here is derived from an EMBL/GenBank/DDBJ whole genome shotgun (WGS) entry which is preliminary data.</text>
</comment>